<dbReference type="EMBL" id="JBIAQY010000019">
    <property type="protein sequence ID" value="MFF3573509.1"/>
    <property type="molecule type" value="Genomic_DNA"/>
</dbReference>
<dbReference type="SMART" id="SM00062">
    <property type="entry name" value="PBPb"/>
    <property type="match status" value="1"/>
</dbReference>
<evidence type="ECO:0000313" key="5">
    <source>
        <dbReference type="Proteomes" id="UP001601992"/>
    </source>
</evidence>
<feature type="domain" description="Solute-binding protein family 3/N-terminal" evidence="3">
    <location>
        <begin position="77"/>
        <end position="310"/>
    </location>
</feature>
<name>A0ABW6SCX7_9NOCA</name>
<gene>
    <name evidence="4" type="ORF">ACFYXQ_37710</name>
</gene>
<feature type="signal peptide" evidence="2">
    <location>
        <begin position="1"/>
        <end position="27"/>
    </location>
</feature>
<proteinExistence type="predicted"/>
<dbReference type="Proteomes" id="UP001601992">
    <property type="component" value="Unassembled WGS sequence"/>
</dbReference>
<comment type="caution">
    <text evidence="4">The sequence shown here is derived from an EMBL/GenBank/DDBJ whole genome shotgun (WGS) entry which is preliminary data.</text>
</comment>
<dbReference type="PROSITE" id="PS51257">
    <property type="entry name" value="PROKAR_LIPOPROTEIN"/>
    <property type="match status" value="1"/>
</dbReference>
<feature type="chain" id="PRO_5047070525" evidence="2">
    <location>
        <begin position="28"/>
        <end position="328"/>
    </location>
</feature>
<accession>A0ABW6SCX7</accession>
<evidence type="ECO:0000259" key="3">
    <source>
        <dbReference type="SMART" id="SM00062"/>
    </source>
</evidence>
<keyword evidence="1 2" id="KW-0732">Signal</keyword>
<protein>
    <submittedName>
        <fullName evidence="4">ABC transporter substrate-binding protein</fullName>
    </submittedName>
</protein>
<dbReference type="CDD" id="cd01004">
    <property type="entry name" value="PBP2_MidA_like"/>
    <property type="match status" value="1"/>
</dbReference>
<dbReference type="Pfam" id="PF00497">
    <property type="entry name" value="SBP_bac_3"/>
    <property type="match status" value="1"/>
</dbReference>
<evidence type="ECO:0000256" key="2">
    <source>
        <dbReference type="SAM" id="SignalP"/>
    </source>
</evidence>
<dbReference type="RefSeq" id="WP_387406426.1">
    <property type="nucleotide sequence ID" value="NZ_JBIAQY010000019.1"/>
</dbReference>
<organism evidence="4 5">
    <name type="scientific">Nocardia jiangxiensis</name>
    <dbReference type="NCBI Taxonomy" id="282685"/>
    <lineage>
        <taxon>Bacteria</taxon>
        <taxon>Bacillati</taxon>
        <taxon>Actinomycetota</taxon>
        <taxon>Actinomycetes</taxon>
        <taxon>Mycobacteriales</taxon>
        <taxon>Nocardiaceae</taxon>
        <taxon>Nocardia</taxon>
    </lineage>
</organism>
<keyword evidence="5" id="KW-1185">Reference proteome</keyword>
<dbReference type="Gene3D" id="3.40.190.10">
    <property type="entry name" value="Periplasmic binding protein-like II"/>
    <property type="match status" value="2"/>
</dbReference>
<reference evidence="4 5" key="1">
    <citation type="submission" date="2024-10" db="EMBL/GenBank/DDBJ databases">
        <title>The Natural Products Discovery Center: Release of the First 8490 Sequenced Strains for Exploring Actinobacteria Biosynthetic Diversity.</title>
        <authorList>
            <person name="Kalkreuter E."/>
            <person name="Kautsar S.A."/>
            <person name="Yang D."/>
            <person name="Bader C.D."/>
            <person name="Teijaro C.N."/>
            <person name="Fluegel L."/>
            <person name="Davis C.M."/>
            <person name="Simpson J.R."/>
            <person name="Lauterbach L."/>
            <person name="Steele A.D."/>
            <person name="Gui C."/>
            <person name="Meng S."/>
            <person name="Li G."/>
            <person name="Viehrig K."/>
            <person name="Ye F."/>
            <person name="Su P."/>
            <person name="Kiefer A.F."/>
            <person name="Nichols A."/>
            <person name="Cepeda A.J."/>
            <person name="Yan W."/>
            <person name="Fan B."/>
            <person name="Jiang Y."/>
            <person name="Adhikari A."/>
            <person name="Zheng C.-J."/>
            <person name="Schuster L."/>
            <person name="Cowan T.M."/>
            <person name="Smanski M.J."/>
            <person name="Chevrette M.G."/>
            <person name="De Carvalho L.P.S."/>
            <person name="Shen B."/>
        </authorList>
    </citation>
    <scope>NUCLEOTIDE SEQUENCE [LARGE SCALE GENOMIC DNA]</scope>
    <source>
        <strain evidence="4 5">NPDC002593</strain>
    </source>
</reference>
<dbReference type="PANTHER" id="PTHR35936">
    <property type="entry name" value="MEMBRANE-BOUND LYTIC MUREIN TRANSGLYCOSYLASE F"/>
    <property type="match status" value="1"/>
</dbReference>
<evidence type="ECO:0000313" key="4">
    <source>
        <dbReference type="EMBL" id="MFF3573509.1"/>
    </source>
</evidence>
<dbReference type="InterPro" id="IPR001638">
    <property type="entry name" value="Solute-binding_3/MltF_N"/>
</dbReference>
<dbReference type="SUPFAM" id="SSF53850">
    <property type="entry name" value="Periplasmic binding protein-like II"/>
    <property type="match status" value="1"/>
</dbReference>
<evidence type="ECO:0000256" key="1">
    <source>
        <dbReference type="ARBA" id="ARBA00022729"/>
    </source>
</evidence>
<sequence length="328" mass="35232">MRVQAGIRRRTVMLTTVLSTVALVAGACGGGDGAGDEVRSVNGQTYDLSPQQASRVHADKVDSIAAQVPAAIRDRGTLIVTGSADAGAPLRFYATDDRTVIGSELDFASLVADVLGLKLDVRTADWAQNFVAVDSGAVDAFISNVTVTEERKEKYDFATYRKDTLALELPKDANWTYKDRESLAGKRIGVGSGTNQEQLLVQWDQQNVAQGLPKIEIAYYQKTTDYYLALASHRLDGFLGPDPDAAYHVATTGQTKIVSTFSGAGDALQAEIAVLTKKDNGLIGPVHQALQYAIDHGLYRKVLDRWGLGGEAVQQSRINPPGLPKKAP</sequence>